<dbReference type="PROSITE" id="PS51257">
    <property type="entry name" value="PROKAR_LIPOPROTEIN"/>
    <property type="match status" value="1"/>
</dbReference>
<keyword evidence="2" id="KW-1185">Reference proteome</keyword>
<sequence length="68" mass="7588">MDRDVHSYQLSVISCRSRGGFSKQIHGLSHHLRSKSAHRAIGVSYQRSLTYTSSTIKQVGSTETILLI</sequence>
<dbReference type="AlphaFoldDB" id="A0A9X5EA82"/>
<dbReference type="Proteomes" id="UP000031532">
    <property type="component" value="Unassembled WGS sequence"/>
</dbReference>
<name>A0A9X5EA82_9CYAN</name>
<comment type="caution">
    <text evidence="1">The sequence shown here is derived from an EMBL/GenBank/DDBJ whole genome shotgun (WGS) entry which is preliminary data.</text>
</comment>
<accession>A0A9X5EA82</accession>
<proteinExistence type="predicted"/>
<gene>
    <name evidence="1" type="ORF">QH73_0024665</name>
</gene>
<protein>
    <submittedName>
        <fullName evidence="1">Uncharacterized protein</fullName>
    </submittedName>
</protein>
<evidence type="ECO:0000313" key="1">
    <source>
        <dbReference type="EMBL" id="NHC37793.1"/>
    </source>
</evidence>
<evidence type="ECO:0000313" key="2">
    <source>
        <dbReference type="Proteomes" id="UP000031532"/>
    </source>
</evidence>
<dbReference type="EMBL" id="JTJC03000011">
    <property type="protein sequence ID" value="NHC37793.1"/>
    <property type="molecule type" value="Genomic_DNA"/>
</dbReference>
<reference evidence="1 2" key="1">
    <citation type="journal article" date="2015" name="Genome Announc.">
        <title>Draft Genome Sequence of the Terrestrial Cyanobacterium Scytonema millei VB511283, Isolated from Eastern India.</title>
        <authorList>
            <person name="Sen D."/>
            <person name="Chandrababunaidu M.M."/>
            <person name="Singh D."/>
            <person name="Sanghi N."/>
            <person name="Ghorai A."/>
            <person name="Mishra G.P."/>
            <person name="Madduluri M."/>
            <person name="Adhikary S.P."/>
            <person name="Tripathy S."/>
        </authorList>
    </citation>
    <scope>NUCLEOTIDE SEQUENCE [LARGE SCALE GENOMIC DNA]</scope>
    <source>
        <strain evidence="1 2">VB511283</strain>
    </source>
</reference>
<organism evidence="1 2">
    <name type="scientific">Scytonema millei VB511283</name>
    <dbReference type="NCBI Taxonomy" id="1245923"/>
    <lineage>
        <taxon>Bacteria</taxon>
        <taxon>Bacillati</taxon>
        <taxon>Cyanobacteriota</taxon>
        <taxon>Cyanophyceae</taxon>
        <taxon>Nostocales</taxon>
        <taxon>Scytonemataceae</taxon>
        <taxon>Scytonema</taxon>
    </lineage>
</organism>
<dbReference type="RefSeq" id="WP_132867525.1">
    <property type="nucleotide sequence ID" value="NZ_JTJC03000011.1"/>
</dbReference>